<dbReference type="EMBL" id="JACOOJ010000028">
    <property type="protein sequence ID" value="MBC5633946.1"/>
    <property type="molecule type" value="Genomic_DNA"/>
</dbReference>
<evidence type="ECO:0000313" key="5">
    <source>
        <dbReference type="Proteomes" id="UP000651475"/>
    </source>
</evidence>
<proteinExistence type="inferred from homology"/>
<dbReference type="InterPro" id="IPR042244">
    <property type="entry name" value="HypD_2_sf"/>
</dbReference>
<evidence type="ECO:0000256" key="1">
    <source>
        <dbReference type="ARBA" id="ARBA00007888"/>
    </source>
</evidence>
<dbReference type="PANTHER" id="PTHR30149:SF0">
    <property type="entry name" value="HYDROGENASE MATURATION FACTOR HYPD"/>
    <property type="match status" value="1"/>
</dbReference>
<dbReference type="Gene3D" id="3.40.50.11750">
    <property type="entry name" value="HypD, alpha/beta domain 1"/>
    <property type="match status" value="2"/>
</dbReference>
<evidence type="ECO:0000256" key="2">
    <source>
        <dbReference type="ARBA" id="ARBA00022723"/>
    </source>
</evidence>
<keyword evidence="5" id="KW-1185">Reference proteome</keyword>
<dbReference type="Pfam" id="PF01924">
    <property type="entry name" value="HypD"/>
    <property type="match status" value="1"/>
</dbReference>
<comment type="caution">
    <text evidence="4">The sequence shown here is derived from an EMBL/GenBank/DDBJ whole genome shotgun (WGS) entry which is preliminary data.</text>
</comment>
<gene>
    <name evidence="4" type="primary">hypD</name>
    <name evidence="4" type="ORF">H8S65_14400</name>
</gene>
<dbReference type="RefSeq" id="WP_186930609.1">
    <property type="nucleotide sequence ID" value="NZ_JACOOJ010000028.1"/>
</dbReference>
<name>A0ABR7DR62_9BACT</name>
<dbReference type="Proteomes" id="UP000651475">
    <property type="component" value="Unassembled WGS sequence"/>
</dbReference>
<comment type="similarity">
    <text evidence="1">Belongs to the HypD family.</text>
</comment>
<dbReference type="InterPro" id="IPR042243">
    <property type="entry name" value="HypD_1"/>
</dbReference>
<dbReference type="PIRSF" id="PIRSF005622">
    <property type="entry name" value="Hydrgn_mat_hypD"/>
    <property type="match status" value="1"/>
</dbReference>
<accession>A0ABR7DR62</accession>
<sequence length="377" mass="41709">MKYIDEYRDKEQVQSLVRAIRQVVTRPWHIMEICGGQTHAIARYRLEEMLPEEVKLLHGPGCPVCVTPVGIIDRAIGLAKRPDVILASFGDMMRVPGSREDLLQVKANGADIRMLYSPLDAVSLAAGHPDKKVIFFAIGFETTAPVHMMALKEAVRRKLENFYLLTSLFTVPPAIEAILSDPESRVDGFLTAGHVCAITGNEAYHLLAKKYKTPMVVTGFEPADLLLGIYRCLLQLEAGIYKVENAYKRAVPEEGNPAARALMDETLELCDQEWRGIGVIPQSGLQLKEIFARQDASHFLPVPEAVSNAEDESAYQVRPDKKPSSMGRGRCIAGDIMRGTKQTKDCPFFGTLCTPDHPVGAPMVSSEGVCAAYYRYK</sequence>
<keyword evidence="3" id="KW-0408">Iron</keyword>
<dbReference type="NCBIfam" id="TIGR00075">
    <property type="entry name" value="hypD"/>
    <property type="match status" value="1"/>
</dbReference>
<dbReference type="Gene3D" id="6.10.20.100">
    <property type="match status" value="1"/>
</dbReference>
<dbReference type="InterPro" id="IPR002780">
    <property type="entry name" value="Hyd_form_HypD"/>
</dbReference>
<evidence type="ECO:0000256" key="3">
    <source>
        <dbReference type="ARBA" id="ARBA00023004"/>
    </source>
</evidence>
<organism evidence="4 5">
    <name type="scientific">Parabacteroides hominis</name>
    <dbReference type="NCBI Taxonomy" id="2763057"/>
    <lineage>
        <taxon>Bacteria</taxon>
        <taxon>Pseudomonadati</taxon>
        <taxon>Bacteroidota</taxon>
        <taxon>Bacteroidia</taxon>
        <taxon>Bacteroidales</taxon>
        <taxon>Tannerellaceae</taxon>
        <taxon>Parabacteroides</taxon>
    </lineage>
</organism>
<keyword evidence="2" id="KW-0479">Metal-binding</keyword>
<protein>
    <submittedName>
        <fullName evidence="4">Hydrogenase formation protein HypD</fullName>
    </submittedName>
</protein>
<reference evidence="4 5" key="1">
    <citation type="submission" date="2020-08" db="EMBL/GenBank/DDBJ databases">
        <title>Genome public.</title>
        <authorList>
            <person name="Liu C."/>
            <person name="Sun Q."/>
        </authorList>
    </citation>
    <scope>NUCLEOTIDE SEQUENCE [LARGE SCALE GENOMIC DNA]</scope>
    <source>
        <strain evidence="4 5">NSJ-79</strain>
    </source>
</reference>
<dbReference type="PANTHER" id="PTHR30149">
    <property type="entry name" value="HYDROGENASE PROTEIN ASSEMBLY PROTEIN HYPD"/>
    <property type="match status" value="1"/>
</dbReference>
<evidence type="ECO:0000313" key="4">
    <source>
        <dbReference type="EMBL" id="MBC5633946.1"/>
    </source>
</evidence>